<evidence type="ECO:0000259" key="6">
    <source>
        <dbReference type="PROSITE" id="PS50404"/>
    </source>
</evidence>
<dbReference type="GO" id="GO:0009407">
    <property type="term" value="P:toxin catabolic process"/>
    <property type="evidence" value="ECO:0007669"/>
    <property type="project" value="UniProtKB-ARBA"/>
</dbReference>
<name>A0A9R1V5A9_LACSA</name>
<dbReference type="InterPro" id="IPR004045">
    <property type="entry name" value="Glutathione_S-Trfase_N"/>
</dbReference>
<dbReference type="InterPro" id="IPR040075">
    <property type="entry name" value="GST_N_Theta"/>
</dbReference>
<dbReference type="EC" id="2.5.1.18" evidence="2"/>
<dbReference type="Proteomes" id="UP000235145">
    <property type="component" value="Unassembled WGS sequence"/>
</dbReference>
<feature type="domain" description="GST C-terminal" evidence="7">
    <location>
        <begin position="603"/>
        <end position="739"/>
    </location>
</feature>
<evidence type="ECO:0000256" key="4">
    <source>
        <dbReference type="ARBA" id="ARBA00022679"/>
    </source>
</evidence>
<evidence type="ECO:0000313" key="9">
    <source>
        <dbReference type="Proteomes" id="UP000235145"/>
    </source>
</evidence>
<dbReference type="InterPro" id="IPR043377">
    <property type="entry name" value="GSTT1/2/3"/>
</dbReference>
<proteinExistence type="inferred from homology"/>
<dbReference type="InterPro" id="IPR036249">
    <property type="entry name" value="Thioredoxin-like_sf"/>
</dbReference>
<evidence type="ECO:0000256" key="5">
    <source>
        <dbReference type="ARBA" id="ARBA00047960"/>
    </source>
</evidence>
<dbReference type="PROSITE" id="PS50404">
    <property type="entry name" value="GST_NTER"/>
    <property type="match status" value="3"/>
</dbReference>
<comment type="catalytic activity">
    <reaction evidence="5">
        <text>RX + glutathione = an S-substituted glutathione + a halide anion + H(+)</text>
        <dbReference type="Rhea" id="RHEA:16437"/>
        <dbReference type="ChEBI" id="CHEBI:15378"/>
        <dbReference type="ChEBI" id="CHEBI:16042"/>
        <dbReference type="ChEBI" id="CHEBI:17792"/>
        <dbReference type="ChEBI" id="CHEBI:57925"/>
        <dbReference type="ChEBI" id="CHEBI:90779"/>
        <dbReference type="EC" id="2.5.1.18"/>
    </reaction>
</comment>
<dbReference type="Gene3D" id="3.40.30.10">
    <property type="entry name" value="Glutaredoxin"/>
    <property type="match status" value="3"/>
</dbReference>
<keyword evidence="3" id="KW-0216">Detoxification</keyword>
<accession>A0A9R1V5A9</accession>
<dbReference type="CDD" id="cd03050">
    <property type="entry name" value="GST_N_Theta"/>
    <property type="match status" value="2"/>
</dbReference>
<dbReference type="SFLD" id="SFLDG00358">
    <property type="entry name" value="Main_(cytGST)"/>
    <property type="match status" value="2"/>
</dbReference>
<feature type="domain" description="GST N-terminal" evidence="6">
    <location>
        <begin position="24"/>
        <end position="105"/>
    </location>
</feature>
<sequence>MKKIEIFWWWTLEVPRFSLCSKSMALKVFADRMSQPSRAVLIFCKINGIDFEEIRVDVLKNQQFSPEYKAINPMSQVPAIVDGRFKLFESHAILIYLSCSFPGVSSHWYPGDVSKRAKIHSVLDWHHSNLRRGAAGVVFNTILAPLNGIPSSPQAAKEAEKILMRSLSKLENFWLKDGRFLVGSSQPSIADLSLVCELMQLELLSEEECHRILSPYKKVVEWMEGTKKATAPHFDEVHEFLFKAQKRFREQTSKKESGKNEFKSKLIWINGIIVQLKFFTTPKINMVLKVFADRISQPSRAILIFCKKNGIDFEEIRVDVFKNQQFTPEYKAINPMSQVPAIVNGRFKLFESHAILIYLSCAFPGVASHWYPGDVSKRAKIHSVLDWHHSNLRRGTVGLVFNTILAPQIGLPSNLQTAKESEKLLMKSLTKLENFWLKDGSFLVGSSQLSIADLSLVCEIMQLELLSETDCNRILSPYKKVVQWMADTKKATAPHFDEVHEFLFKAQKRFREQTSKESEKDELKSKFLCSKNMALKVYADRMSQPSRAVLIFCKKNGIDFEEIRVDVLRNEQFTPEYKAINPMSQVPAIVDGGFKLFERYPGDLTLRAKIHSVLDWHHSNLRRGTVGLVFNTILAPLFGLPSNLQTAKESEKLLMKSLNKLETFWLKDGSFLVGSSQPSIADLSLVCEIMQLQLLSETDCNRILSPYKRVVEWMEDTKKATAPHFDEVHEFLFEAQKRIREQTAKESFGKD</sequence>
<evidence type="ECO:0000313" key="8">
    <source>
        <dbReference type="EMBL" id="KAJ0198822.1"/>
    </source>
</evidence>
<keyword evidence="9" id="KW-1185">Reference proteome</keyword>
<dbReference type="Gene3D" id="1.20.1050.10">
    <property type="match status" value="3"/>
</dbReference>
<dbReference type="InterPro" id="IPR036282">
    <property type="entry name" value="Glutathione-S-Trfase_C_sf"/>
</dbReference>
<dbReference type="SUPFAM" id="SSF52833">
    <property type="entry name" value="Thioredoxin-like"/>
    <property type="match status" value="3"/>
</dbReference>
<feature type="domain" description="GST N-terminal" evidence="6">
    <location>
        <begin position="286"/>
        <end position="367"/>
    </location>
</feature>
<dbReference type="SUPFAM" id="SSF47616">
    <property type="entry name" value="GST C-terminal domain-like"/>
    <property type="match status" value="3"/>
</dbReference>
<dbReference type="Pfam" id="PF13410">
    <property type="entry name" value="GST_C_2"/>
    <property type="match status" value="1"/>
</dbReference>
<dbReference type="Pfam" id="PF02798">
    <property type="entry name" value="GST_N"/>
    <property type="match status" value="3"/>
</dbReference>
<feature type="domain" description="GST N-terminal" evidence="6">
    <location>
        <begin position="533"/>
        <end position="614"/>
    </location>
</feature>
<dbReference type="PANTHER" id="PTHR44750">
    <property type="entry name" value="GLUTATHIONE S-TRANSFERASE T1-RELATED"/>
    <property type="match status" value="1"/>
</dbReference>
<dbReference type="InterPro" id="IPR040077">
    <property type="entry name" value="GST_C_Theta"/>
</dbReference>
<feature type="domain" description="GST C-terminal" evidence="7">
    <location>
        <begin position="112"/>
        <end position="248"/>
    </location>
</feature>
<evidence type="ECO:0000256" key="3">
    <source>
        <dbReference type="ARBA" id="ARBA00022575"/>
    </source>
</evidence>
<dbReference type="InterPro" id="IPR040079">
    <property type="entry name" value="Glutathione_S-Trfase"/>
</dbReference>
<dbReference type="InterPro" id="IPR010987">
    <property type="entry name" value="Glutathione-S-Trfase_C-like"/>
</dbReference>
<dbReference type="CDD" id="cd03183">
    <property type="entry name" value="GST_C_Theta"/>
    <property type="match status" value="3"/>
</dbReference>
<dbReference type="GO" id="GO:0004364">
    <property type="term" value="F:glutathione transferase activity"/>
    <property type="evidence" value="ECO:0007669"/>
    <property type="project" value="UniProtKB-EC"/>
</dbReference>
<dbReference type="AlphaFoldDB" id="A0A9R1V5A9"/>
<dbReference type="FunFam" id="1.20.1050.10:FF:000039">
    <property type="entry name" value="Glutathione S-transferase theta-1"/>
    <property type="match status" value="3"/>
</dbReference>
<reference evidence="8 9" key="1">
    <citation type="journal article" date="2017" name="Nat. Commun.">
        <title>Genome assembly with in vitro proximity ligation data and whole-genome triplication in lettuce.</title>
        <authorList>
            <person name="Reyes-Chin-Wo S."/>
            <person name="Wang Z."/>
            <person name="Yang X."/>
            <person name="Kozik A."/>
            <person name="Arikit S."/>
            <person name="Song C."/>
            <person name="Xia L."/>
            <person name="Froenicke L."/>
            <person name="Lavelle D.O."/>
            <person name="Truco M.J."/>
            <person name="Xia R."/>
            <person name="Zhu S."/>
            <person name="Xu C."/>
            <person name="Xu H."/>
            <person name="Xu X."/>
            <person name="Cox K."/>
            <person name="Korf I."/>
            <person name="Meyers B.C."/>
            <person name="Michelmore R.W."/>
        </authorList>
    </citation>
    <scope>NUCLEOTIDE SEQUENCE [LARGE SCALE GENOMIC DNA]</scope>
    <source>
        <strain evidence="9">cv. Salinas</strain>
        <tissue evidence="8">Seedlings</tissue>
    </source>
</reference>
<evidence type="ECO:0000256" key="1">
    <source>
        <dbReference type="ARBA" id="ARBA00009899"/>
    </source>
</evidence>
<dbReference type="SFLD" id="SFLDS00019">
    <property type="entry name" value="Glutathione_Transferase_(cytos"/>
    <property type="match status" value="2"/>
</dbReference>
<gene>
    <name evidence="8" type="ORF">LSAT_V11C600301340</name>
</gene>
<organism evidence="8 9">
    <name type="scientific">Lactuca sativa</name>
    <name type="common">Garden lettuce</name>
    <dbReference type="NCBI Taxonomy" id="4236"/>
    <lineage>
        <taxon>Eukaryota</taxon>
        <taxon>Viridiplantae</taxon>
        <taxon>Streptophyta</taxon>
        <taxon>Embryophyta</taxon>
        <taxon>Tracheophyta</taxon>
        <taxon>Spermatophyta</taxon>
        <taxon>Magnoliopsida</taxon>
        <taxon>eudicotyledons</taxon>
        <taxon>Gunneridae</taxon>
        <taxon>Pentapetalae</taxon>
        <taxon>asterids</taxon>
        <taxon>campanulids</taxon>
        <taxon>Asterales</taxon>
        <taxon>Asteraceae</taxon>
        <taxon>Cichorioideae</taxon>
        <taxon>Cichorieae</taxon>
        <taxon>Lactucinae</taxon>
        <taxon>Lactuca</taxon>
    </lineage>
</organism>
<keyword evidence="4" id="KW-0808">Transferase</keyword>
<evidence type="ECO:0000259" key="7">
    <source>
        <dbReference type="PROSITE" id="PS50405"/>
    </source>
</evidence>
<evidence type="ECO:0000256" key="2">
    <source>
        <dbReference type="ARBA" id="ARBA00012452"/>
    </source>
</evidence>
<dbReference type="PANTHER" id="PTHR44750:SF1">
    <property type="entry name" value="GLUTATHIONE S-TRANSFERASE T1-RELATED"/>
    <property type="match status" value="1"/>
</dbReference>
<feature type="domain" description="GST C-terminal" evidence="7">
    <location>
        <begin position="374"/>
        <end position="510"/>
    </location>
</feature>
<dbReference type="PROSITE" id="PS50405">
    <property type="entry name" value="GST_CTER"/>
    <property type="match status" value="3"/>
</dbReference>
<dbReference type="SFLD" id="SFLDG01153">
    <property type="entry name" value="Main.4:_Theta-like"/>
    <property type="match status" value="2"/>
</dbReference>
<comment type="similarity">
    <text evidence="1">Belongs to the GST superfamily. Theta family.</text>
</comment>
<comment type="caution">
    <text evidence="8">The sequence shown here is derived from an EMBL/GenBank/DDBJ whole genome shotgun (WGS) entry which is preliminary data.</text>
</comment>
<protein>
    <recommendedName>
        <fullName evidence="2">glutathione transferase</fullName>
        <ecNumber evidence="2">2.5.1.18</ecNumber>
    </recommendedName>
</protein>
<dbReference type="EMBL" id="NBSK02000006">
    <property type="protein sequence ID" value="KAJ0198822.1"/>
    <property type="molecule type" value="Genomic_DNA"/>
</dbReference>